<dbReference type="STRING" id="1121416.SAMN02745220_01073"/>
<evidence type="ECO:0000256" key="4">
    <source>
        <dbReference type="ARBA" id="ARBA00023014"/>
    </source>
</evidence>
<dbReference type="Gene3D" id="3.40.1010.20">
    <property type="entry name" value="4-hydroxy-3-methylbut-2-enyl diphosphate reductase, catalytic domain"/>
    <property type="match status" value="2"/>
</dbReference>
<feature type="binding site" evidence="5">
    <location>
        <position position="269"/>
    </location>
    <ligand>
        <name>dimethylallyl diphosphate</name>
        <dbReference type="ChEBI" id="CHEBI:57623"/>
    </ligand>
</feature>
<name>A0A1M7Y170_9BACT</name>
<feature type="binding site" evidence="5">
    <location>
        <position position="45"/>
    </location>
    <ligand>
        <name>isopentenyl diphosphate</name>
        <dbReference type="ChEBI" id="CHEBI:128769"/>
    </ligand>
</feature>
<feature type="binding site" evidence="5">
    <location>
        <position position="45"/>
    </location>
    <ligand>
        <name>dimethylallyl diphosphate</name>
        <dbReference type="ChEBI" id="CHEBI:57623"/>
    </ligand>
</feature>
<comment type="similarity">
    <text evidence="5">Belongs to the IspH family.</text>
</comment>
<dbReference type="UniPathway" id="UPA00059">
    <property type="reaction ID" value="UER00105"/>
</dbReference>
<feature type="binding site" evidence="5">
    <location>
        <position position="16"/>
    </location>
    <ligand>
        <name>[4Fe-4S] cluster</name>
        <dbReference type="ChEBI" id="CHEBI:49883"/>
    </ligand>
</feature>
<dbReference type="Proteomes" id="UP000184603">
    <property type="component" value="Unassembled WGS sequence"/>
</dbReference>
<feature type="binding site" evidence="5">
    <location>
        <position position="269"/>
    </location>
    <ligand>
        <name>(2E)-4-hydroxy-3-methylbut-2-enyl diphosphate</name>
        <dbReference type="ChEBI" id="CHEBI:128753"/>
    </ligand>
</feature>
<feature type="binding site" evidence="5">
    <location>
        <position position="227"/>
    </location>
    <ligand>
        <name>(2E)-4-hydroxy-3-methylbut-2-enyl diphosphate</name>
        <dbReference type="ChEBI" id="CHEBI:128753"/>
    </ligand>
</feature>
<feature type="binding site" evidence="5">
    <location>
        <position position="227"/>
    </location>
    <ligand>
        <name>isopentenyl diphosphate</name>
        <dbReference type="ChEBI" id="CHEBI:128769"/>
    </ligand>
</feature>
<dbReference type="GO" id="GO:0051539">
    <property type="term" value="F:4 iron, 4 sulfur cluster binding"/>
    <property type="evidence" value="ECO:0007669"/>
    <property type="project" value="UniProtKB-UniRule"/>
</dbReference>
<keyword evidence="3 5" id="KW-0408">Iron</keyword>
<comment type="function">
    <text evidence="5">Catalyzes the conversion of 1-hydroxy-2-methyl-2-(E)-butenyl 4-diphosphate (HMBPP) into a mixture of isopentenyl diphosphate (IPP) and dimethylallyl diphosphate (DMAPP). Acts in the terminal step of the DOXP/MEP pathway for isoprenoid precursor biosynthesis.</text>
</comment>
<feature type="binding site" evidence="5">
    <location>
        <position position="78"/>
    </location>
    <ligand>
        <name>isopentenyl diphosphate</name>
        <dbReference type="ChEBI" id="CHEBI:128769"/>
    </ligand>
</feature>
<feature type="binding site" evidence="5">
    <location>
        <position position="78"/>
    </location>
    <ligand>
        <name>(2E)-4-hydroxy-3-methylbut-2-enyl diphosphate</name>
        <dbReference type="ChEBI" id="CHEBI:128753"/>
    </ligand>
</feature>
<evidence type="ECO:0000256" key="3">
    <source>
        <dbReference type="ARBA" id="ARBA00023004"/>
    </source>
</evidence>
<feature type="binding site" evidence="5">
    <location>
        <position position="226"/>
    </location>
    <ligand>
        <name>dimethylallyl diphosphate</name>
        <dbReference type="ChEBI" id="CHEBI:57623"/>
    </ligand>
</feature>
<gene>
    <name evidence="5" type="primary">ispH</name>
    <name evidence="6" type="ORF">SAMN02745220_01073</name>
</gene>
<dbReference type="EC" id="1.17.7.4" evidence="5"/>
<keyword evidence="1 5" id="KW-0004">4Fe-4S</keyword>
<dbReference type="AlphaFoldDB" id="A0A1M7Y170"/>
<feature type="binding site" evidence="5">
    <location>
        <position position="269"/>
    </location>
    <ligand>
        <name>isopentenyl diphosphate</name>
        <dbReference type="ChEBI" id="CHEBI:128769"/>
    </ligand>
</feature>
<dbReference type="EMBL" id="FRFE01000004">
    <property type="protein sequence ID" value="SHO45408.1"/>
    <property type="molecule type" value="Genomic_DNA"/>
</dbReference>
<feature type="binding site" evidence="5">
    <location>
        <position position="225"/>
    </location>
    <ligand>
        <name>dimethylallyl diphosphate</name>
        <dbReference type="ChEBI" id="CHEBI:57623"/>
    </ligand>
</feature>
<feature type="binding site" evidence="5">
    <location>
        <position position="128"/>
    </location>
    <ligand>
        <name>(2E)-4-hydroxy-3-methylbut-2-enyl diphosphate</name>
        <dbReference type="ChEBI" id="CHEBI:128753"/>
    </ligand>
</feature>
<feature type="binding site" evidence="5">
    <location>
        <position position="128"/>
    </location>
    <ligand>
        <name>isopentenyl diphosphate</name>
        <dbReference type="ChEBI" id="CHEBI:128769"/>
    </ligand>
</feature>
<dbReference type="GO" id="GO:0050992">
    <property type="term" value="P:dimethylallyl diphosphate biosynthetic process"/>
    <property type="evidence" value="ECO:0007669"/>
    <property type="project" value="UniProtKB-UniRule"/>
</dbReference>
<keyword evidence="7" id="KW-1185">Reference proteome</keyword>
<dbReference type="PANTHER" id="PTHR30426:SF0">
    <property type="entry name" value="4-HYDROXY-3-METHYLBUT-2-ENYL DIPHOSPHATE REDUCTASE"/>
    <property type="match status" value="1"/>
</dbReference>
<evidence type="ECO:0000256" key="5">
    <source>
        <dbReference type="HAMAP-Rule" id="MF_00191"/>
    </source>
</evidence>
<feature type="binding site" evidence="5">
    <location>
        <position position="78"/>
    </location>
    <ligand>
        <name>dimethylallyl diphosphate</name>
        <dbReference type="ChEBI" id="CHEBI:57623"/>
    </ligand>
</feature>
<feature type="binding site" evidence="5">
    <location>
        <position position="227"/>
    </location>
    <ligand>
        <name>dimethylallyl diphosphate</name>
        <dbReference type="ChEBI" id="CHEBI:57623"/>
    </ligand>
</feature>
<feature type="binding site" evidence="5">
    <location>
        <position position="226"/>
    </location>
    <ligand>
        <name>isopentenyl diphosphate</name>
        <dbReference type="ChEBI" id="CHEBI:128769"/>
    </ligand>
</feature>
<dbReference type="CDD" id="cd13944">
    <property type="entry name" value="lytB_ispH"/>
    <property type="match status" value="1"/>
</dbReference>
<comment type="cofactor">
    <cofactor evidence="5">
        <name>[4Fe-4S] cluster</name>
        <dbReference type="ChEBI" id="CHEBI:49883"/>
    </cofactor>
    <text evidence="5">Binds 1 [4Fe-4S] cluster per subunit.</text>
</comment>
<feature type="binding site" evidence="5">
    <location>
        <position position="226"/>
    </location>
    <ligand>
        <name>(2E)-4-hydroxy-3-methylbut-2-enyl diphosphate</name>
        <dbReference type="ChEBI" id="CHEBI:128753"/>
    </ligand>
</feature>
<dbReference type="InterPro" id="IPR003451">
    <property type="entry name" value="LytB/IspH"/>
</dbReference>
<keyword evidence="5" id="KW-0414">Isoprene biosynthesis</keyword>
<comment type="pathway">
    <text evidence="5">Isoprenoid biosynthesis; dimethylallyl diphosphate biosynthesis; dimethylallyl diphosphate from (2E)-4-hydroxy-3-methylbutenyl diphosphate: step 1/1.</text>
</comment>
<feature type="binding site" evidence="5">
    <location>
        <position position="225"/>
    </location>
    <ligand>
        <name>isopentenyl diphosphate</name>
        <dbReference type="ChEBI" id="CHEBI:128769"/>
    </ligand>
</feature>
<dbReference type="PANTHER" id="PTHR30426">
    <property type="entry name" value="4-HYDROXY-3-METHYLBUT-2-ENYL DIPHOSPHATE REDUCTASE"/>
    <property type="match status" value="1"/>
</dbReference>
<keyword evidence="4 5" id="KW-0411">Iron-sulfur</keyword>
<dbReference type="UniPathway" id="UPA00056">
    <property type="reaction ID" value="UER00097"/>
</dbReference>
<dbReference type="Pfam" id="PF02401">
    <property type="entry name" value="LYTB"/>
    <property type="match status" value="1"/>
</dbReference>
<organism evidence="6 7">
    <name type="scientific">Desulfopila aestuarii DSM 18488</name>
    <dbReference type="NCBI Taxonomy" id="1121416"/>
    <lineage>
        <taxon>Bacteria</taxon>
        <taxon>Pseudomonadati</taxon>
        <taxon>Thermodesulfobacteriota</taxon>
        <taxon>Desulfobulbia</taxon>
        <taxon>Desulfobulbales</taxon>
        <taxon>Desulfocapsaceae</taxon>
        <taxon>Desulfopila</taxon>
    </lineage>
</organism>
<reference evidence="6 7" key="1">
    <citation type="submission" date="2016-12" db="EMBL/GenBank/DDBJ databases">
        <authorList>
            <person name="Song W.-J."/>
            <person name="Kurnit D.M."/>
        </authorList>
    </citation>
    <scope>NUCLEOTIDE SEQUENCE [LARGE SCALE GENOMIC DNA]</scope>
    <source>
        <strain evidence="6 7">DSM 18488</strain>
    </source>
</reference>
<proteinExistence type="inferred from homology"/>
<comment type="catalytic activity">
    <reaction evidence="5">
        <text>dimethylallyl diphosphate + 2 oxidized [2Fe-2S]-[ferredoxin] + H2O = (2E)-4-hydroxy-3-methylbut-2-enyl diphosphate + 2 reduced [2Fe-2S]-[ferredoxin] + 2 H(+)</text>
        <dbReference type="Rhea" id="RHEA:24825"/>
        <dbReference type="Rhea" id="RHEA-COMP:10000"/>
        <dbReference type="Rhea" id="RHEA-COMP:10001"/>
        <dbReference type="ChEBI" id="CHEBI:15377"/>
        <dbReference type="ChEBI" id="CHEBI:15378"/>
        <dbReference type="ChEBI" id="CHEBI:33737"/>
        <dbReference type="ChEBI" id="CHEBI:33738"/>
        <dbReference type="ChEBI" id="CHEBI:57623"/>
        <dbReference type="ChEBI" id="CHEBI:128753"/>
        <dbReference type="EC" id="1.17.7.4"/>
    </reaction>
</comment>
<dbReference type="GO" id="GO:0016114">
    <property type="term" value="P:terpenoid biosynthetic process"/>
    <property type="evidence" value="ECO:0007669"/>
    <property type="project" value="UniProtKB-UniRule"/>
</dbReference>
<dbReference type="OrthoDB" id="9804068at2"/>
<dbReference type="GO" id="GO:0019288">
    <property type="term" value="P:isopentenyl diphosphate biosynthetic process, methylerythritol 4-phosphate pathway"/>
    <property type="evidence" value="ECO:0007669"/>
    <property type="project" value="UniProtKB-UniRule"/>
</dbReference>
<feature type="binding site" evidence="5">
    <location>
        <position position="100"/>
    </location>
    <ligand>
        <name>[4Fe-4S] cluster</name>
        <dbReference type="ChEBI" id="CHEBI:49883"/>
    </ligand>
</feature>
<feature type="binding site" evidence="5">
    <location>
        <position position="128"/>
    </location>
    <ligand>
        <name>dimethylallyl diphosphate</name>
        <dbReference type="ChEBI" id="CHEBI:57623"/>
    </ligand>
</feature>
<feature type="active site" description="Proton donor" evidence="5">
    <location>
        <position position="130"/>
    </location>
</feature>
<dbReference type="NCBIfam" id="TIGR00216">
    <property type="entry name" value="ispH_lytB"/>
    <property type="match status" value="1"/>
</dbReference>
<feature type="binding site" evidence="5">
    <location>
        <position position="45"/>
    </location>
    <ligand>
        <name>(2E)-4-hydroxy-3-methylbut-2-enyl diphosphate</name>
        <dbReference type="ChEBI" id="CHEBI:128753"/>
    </ligand>
</feature>
<evidence type="ECO:0000256" key="1">
    <source>
        <dbReference type="ARBA" id="ARBA00022485"/>
    </source>
</evidence>
<keyword evidence="2 5" id="KW-0479">Metal-binding</keyword>
<comment type="pathway">
    <text evidence="5">Isoprenoid biosynthesis; isopentenyl diphosphate biosynthesis via DXP pathway; isopentenyl diphosphate from 1-deoxy-D-xylulose 5-phosphate: step 6/6.</text>
</comment>
<sequence>MAQKFQIILASPRGFCAGVERAIETVKKAIRDHGSPVYVLHEIVHNKHVLQELESLGAIFVERLQEIPRGGICIFSAHGVSVETEAIAARLGLRTIDATCPLVSSVHRMVEKYHQEKCDVIIIGHHRHPEVEGTAGRVPDGVHIVATVDEARTVTLNDNDMVAYVTQTTLSREDIVGIQQVLLERFPKLRGPKSNICFATENRQNAVRALAEMTDIIFVVGSKNSSNSNRLREVSLKSGTIAFLIDDYSDIDPDSIVGVNRVGITAGASAPERLVRGVVEYLRKHGAGEVLTLEGLEESVHFSPASL</sequence>
<evidence type="ECO:0000256" key="2">
    <source>
        <dbReference type="ARBA" id="ARBA00022723"/>
    </source>
</evidence>
<comment type="catalytic activity">
    <reaction evidence="5">
        <text>isopentenyl diphosphate + 2 oxidized [2Fe-2S]-[ferredoxin] + H2O = (2E)-4-hydroxy-3-methylbut-2-enyl diphosphate + 2 reduced [2Fe-2S]-[ferredoxin] + 2 H(+)</text>
        <dbReference type="Rhea" id="RHEA:24488"/>
        <dbReference type="Rhea" id="RHEA-COMP:10000"/>
        <dbReference type="Rhea" id="RHEA-COMP:10001"/>
        <dbReference type="ChEBI" id="CHEBI:15377"/>
        <dbReference type="ChEBI" id="CHEBI:15378"/>
        <dbReference type="ChEBI" id="CHEBI:33737"/>
        <dbReference type="ChEBI" id="CHEBI:33738"/>
        <dbReference type="ChEBI" id="CHEBI:128753"/>
        <dbReference type="ChEBI" id="CHEBI:128769"/>
        <dbReference type="EC" id="1.17.7.4"/>
    </reaction>
</comment>
<feature type="binding site" evidence="5">
    <location>
        <position position="168"/>
    </location>
    <ligand>
        <name>(2E)-4-hydroxy-3-methylbut-2-enyl diphosphate</name>
        <dbReference type="ChEBI" id="CHEBI:128753"/>
    </ligand>
</feature>
<feature type="binding site" evidence="5">
    <location>
        <position position="225"/>
    </location>
    <ligand>
        <name>(2E)-4-hydroxy-3-methylbut-2-enyl diphosphate</name>
        <dbReference type="ChEBI" id="CHEBI:128753"/>
    </ligand>
</feature>
<feature type="binding site" evidence="5">
    <location>
        <position position="197"/>
    </location>
    <ligand>
        <name>[4Fe-4S] cluster</name>
        <dbReference type="ChEBI" id="CHEBI:49883"/>
    </ligand>
</feature>
<dbReference type="GO" id="GO:0051745">
    <property type="term" value="F:4-hydroxy-3-methylbut-2-enyl diphosphate reductase activity"/>
    <property type="evidence" value="ECO:0007669"/>
    <property type="project" value="UniProtKB-UniRule"/>
</dbReference>
<dbReference type="RefSeq" id="WP_073612424.1">
    <property type="nucleotide sequence ID" value="NZ_FRFE01000004.1"/>
</dbReference>
<dbReference type="HAMAP" id="MF_00191">
    <property type="entry name" value="IspH"/>
    <property type="match status" value="1"/>
</dbReference>
<keyword evidence="5" id="KW-0560">Oxidoreductase</keyword>
<protein>
    <recommendedName>
        <fullName evidence="5">4-hydroxy-3-methylbut-2-enyl diphosphate reductase</fullName>
        <shortName evidence="5">HMBPP reductase</shortName>
        <ecNumber evidence="5">1.17.7.4</ecNumber>
    </recommendedName>
</protein>
<dbReference type="Gene3D" id="3.40.50.11270">
    <property type="match status" value="1"/>
</dbReference>
<evidence type="ECO:0000313" key="7">
    <source>
        <dbReference type="Proteomes" id="UP000184603"/>
    </source>
</evidence>
<evidence type="ECO:0000313" key="6">
    <source>
        <dbReference type="EMBL" id="SHO45408.1"/>
    </source>
</evidence>
<accession>A0A1M7Y170</accession>
<dbReference type="GO" id="GO:0046872">
    <property type="term" value="F:metal ion binding"/>
    <property type="evidence" value="ECO:0007669"/>
    <property type="project" value="UniProtKB-KW"/>
</dbReference>